<proteinExistence type="predicted"/>
<dbReference type="EMBL" id="JAIQCV010000005">
    <property type="protein sequence ID" value="KAH1097819.1"/>
    <property type="molecule type" value="Genomic_DNA"/>
</dbReference>
<evidence type="ECO:0000313" key="1">
    <source>
        <dbReference type="EMBL" id="KAH1097819.1"/>
    </source>
</evidence>
<protein>
    <submittedName>
        <fullName evidence="1">Uncharacterized protein</fullName>
    </submittedName>
</protein>
<dbReference type="AlphaFoldDB" id="A0A9D4A9N6"/>
<keyword evidence="2" id="KW-1185">Reference proteome</keyword>
<name>A0A9D4A9N6_9ROSI</name>
<sequence>MADDRVLEGFIHNMGKLAILEIRGHLQQARFLHASHMIRGYKLSLTLINALCTITLEYVVLQLDLLVDGLVITGSTVVLDIDRWLSAPIVVVGLVATTFLRPKVTDPYMFSLFMRPGVAVVRVEETYSAATARPKGVAQGGHAEEERQQLDVKLSPEEMRRHLQFKRQRWLQQQQHRKY</sequence>
<accession>A0A9D4A9N6</accession>
<organism evidence="1 2">
    <name type="scientific">Gossypium stocksii</name>
    <dbReference type="NCBI Taxonomy" id="47602"/>
    <lineage>
        <taxon>Eukaryota</taxon>
        <taxon>Viridiplantae</taxon>
        <taxon>Streptophyta</taxon>
        <taxon>Embryophyta</taxon>
        <taxon>Tracheophyta</taxon>
        <taxon>Spermatophyta</taxon>
        <taxon>Magnoliopsida</taxon>
        <taxon>eudicotyledons</taxon>
        <taxon>Gunneridae</taxon>
        <taxon>Pentapetalae</taxon>
        <taxon>rosids</taxon>
        <taxon>malvids</taxon>
        <taxon>Malvales</taxon>
        <taxon>Malvaceae</taxon>
        <taxon>Malvoideae</taxon>
        <taxon>Gossypium</taxon>
    </lineage>
</organism>
<reference evidence="1 2" key="1">
    <citation type="journal article" date="2021" name="Plant Biotechnol. J.">
        <title>Multi-omics assisted identification of the key and species-specific regulatory components of drought-tolerant mechanisms in Gossypium stocksii.</title>
        <authorList>
            <person name="Yu D."/>
            <person name="Ke L."/>
            <person name="Zhang D."/>
            <person name="Wu Y."/>
            <person name="Sun Y."/>
            <person name="Mei J."/>
            <person name="Sun J."/>
            <person name="Sun Y."/>
        </authorList>
    </citation>
    <scope>NUCLEOTIDE SEQUENCE [LARGE SCALE GENOMIC DNA]</scope>
    <source>
        <strain evidence="2">cv. E1</strain>
        <tissue evidence="1">Leaf</tissue>
    </source>
</reference>
<comment type="caution">
    <text evidence="1">The sequence shown here is derived from an EMBL/GenBank/DDBJ whole genome shotgun (WGS) entry which is preliminary data.</text>
</comment>
<dbReference type="Proteomes" id="UP000828251">
    <property type="component" value="Unassembled WGS sequence"/>
</dbReference>
<gene>
    <name evidence="1" type="ORF">J1N35_014740</name>
</gene>
<evidence type="ECO:0000313" key="2">
    <source>
        <dbReference type="Proteomes" id="UP000828251"/>
    </source>
</evidence>